<feature type="compositionally biased region" description="Polar residues" evidence="1">
    <location>
        <begin position="842"/>
        <end position="853"/>
    </location>
</feature>
<feature type="compositionally biased region" description="Acidic residues" evidence="1">
    <location>
        <begin position="1907"/>
        <end position="1921"/>
    </location>
</feature>
<feature type="region of interest" description="Disordered" evidence="1">
    <location>
        <begin position="689"/>
        <end position="719"/>
    </location>
</feature>
<feature type="compositionally biased region" description="Polar residues" evidence="1">
    <location>
        <begin position="166"/>
        <end position="175"/>
    </location>
</feature>
<feature type="region of interest" description="Disordered" evidence="1">
    <location>
        <begin position="1907"/>
        <end position="1941"/>
    </location>
</feature>
<organism evidence="2 3">
    <name type="scientific">Leucosporidium creatinivorum</name>
    <dbReference type="NCBI Taxonomy" id="106004"/>
    <lineage>
        <taxon>Eukaryota</taxon>
        <taxon>Fungi</taxon>
        <taxon>Dikarya</taxon>
        <taxon>Basidiomycota</taxon>
        <taxon>Pucciniomycotina</taxon>
        <taxon>Microbotryomycetes</taxon>
        <taxon>Leucosporidiales</taxon>
        <taxon>Leucosporidium</taxon>
    </lineage>
</organism>
<dbReference type="Pfam" id="PF08578">
    <property type="entry name" value="DUF1765"/>
    <property type="match status" value="1"/>
</dbReference>
<evidence type="ECO:0000313" key="3">
    <source>
        <dbReference type="Proteomes" id="UP000193467"/>
    </source>
</evidence>
<comment type="caution">
    <text evidence="2">The sequence shown here is derived from an EMBL/GenBank/DDBJ whole genome shotgun (WGS) entry which is preliminary data.</text>
</comment>
<feature type="compositionally biased region" description="Low complexity" evidence="1">
    <location>
        <begin position="46"/>
        <end position="69"/>
    </location>
</feature>
<feature type="compositionally biased region" description="Low complexity" evidence="1">
    <location>
        <begin position="589"/>
        <end position="606"/>
    </location>
</feature>
<feature type="compositionally biased region" description="Basic and acidic residues" evidence="1">
    <location>
        <begin position="1092"/>
        <end position="1107"/>
    </location>
</feature>
<dbReference type="PANTHER" id="PTHR37988">
    <property type="entry name" value="UPF0592 MEMBRANE PROTEIN C7D4.03C"/>
    <property type="match status" value="1"/>
</dbReference>
<feature type="compositionally biased region" description="Low complexity" evidence="1">
    <location>
        <begin position="2013"/>
        <end position="2032"/>
    </location>
</feature>
<dbReference type="STRING" id="106004.A0A1Y2FZK4"/>
<feature type="compositionally biased region" description="Gly residues" evidence="1">
    <location>
        <begin position="999"/>
        <end position="1013"/>
    </location>
</feature>
<name>A0A1Y2FZK4_9BASI</name>
<feature type="compositionally biased region" description="Low complexity" evidence="1">
    <location>
        <begin position="1"/>
        <end position="11"/>
    </location>
</feature>
<feature type="compositionally biased region" description="Pro residues" evidence="1">
    <location>
        <begin position="179"/>
        <end position="191"/>
    </location>
</feature>
<feature type="compositionally biased region" description="Low complexity" evidence="1">
    <location>
        <begin position="817"/>
        <end position="841"/>
    </location>
</feature>
<feature type="compositionally biased region" description="Basic and acidic residues" evidence="1">
    <location>
        <begin position="416"/>
        <end position="433"/>
    </location>
</feature>
<feature type="compositionally biased region" description="Polar residues" evidence="1">
    <location>
        <begin position="949"/>
        <end position="972"/>
    </location>
</feature>
<keyword evidence="3" id="KW-1185">Reference proteome</keyword>
<proteinExistence type="predicted"/>
<feature type="compositionally biased region" description="Low complexity" evidence="1">
    <location>
        <begin position="358"/>
        <end position="370"/>
    </location>
</feature>
<evidence type="ECO:0000256" key="1">
    <source>
        <dbReference type="SAM" id="MobiDB-lite"/>
    </source>
</evidence>
<feature type="compositionally biased region" description="Low complexity" evidence="1">
    <location>
        <begin position="1172"/>
        <end position="1183"/>
    </location>
</feature>
<feature type="compositionally biased region" description="Low complexity" evidence="1">
    <location>
        <begin position="1292"/>
        <end position="1301"/>
    </location>
</feature>
<feature type="compositionally biased region" description="Low complexity" evidence="1">
    <location>
        <begin position="888"/>
        <end position="898"/>
    </location>
</feature>
<feature type="region of interest" description="Disordered" evidence="1">
    <location>
        <begin position="1215"/>
        <end position="1301"/>
    </location>
</feature>
<reference evidence="2 3" key="1">
    <citation type="submission" date="2016-07" db="EMBL/GenBank/DDBJ databases">
        <title>Pervasive Adenine N6-methylation of Active Genes in Fungi.</title>
        <authorList>
            <consortium name="DOE Joint Genome Institute"/>
            <person name="Mondo S.J."/>
            <person name="Dannebaum R.O."/>
            <person name="Kuo R.C."/>
            <person name="Labutti K."/>
            <person name="Haridas S."/>
            <person name="Kuo A."/>
            <person name="Salamov A."/>
            <person name="Ahrendt S.R."/>
            <person name="Lipzen A."/>
            <person name="Sullivan W."/>
            <person name="Andreopoulos W.B."/>
            <person name="Clum A."/>
            <person name="Lindquist E."/>
            <person name="Daum C."/>
            <person name="Ramamoorthy G.K."/>
            <person name="Gryganskyi A."/>
            <person name="Culley D."/>
            <person name="Magnuson J.K."/>
            <person name="James T.Y."/>
            <person name="O'Malley M.A."/>
            <person name="Stajich J.E."/>
            <person name="Spatafora J.W."/>
            <person name="Visel A."/>
            <person name="Grigoriev I.V."/>
        </authorList>
    </citation>
    <scope>NUCLEOTIDE SEQUENCE [LARGE SCALE GENOMIC DNA]</scope>
    <source>
        <strain evidence="2 3">62-1032</strain>
    </source>
</reference>
<feature type="compositionally biased region" description="Basic and acidic residues" evidence="1">
    <location>
        <begin position="475"/>
        <end position="499"/>
    </location>
</feature>
<feature type="compositionally biased region" description="Polar residues" evidence="1">
    <location>
        <begin position="795"/>
        <end position="816"/>
    </location>
</feature>
<feature type="compositionally biased region" description="Low complexity" evidence="1">
    <location>
        <begin position="98"/>
        <end position="108"/>
    </location>
</feature>
<feature type="compositionally biased region" description="Low complexity" evidence="1">
    <location>
        <begin position="932"/>
        <end position="948"/>
    </location>
</feature>
<feature type="compositionally biased region" description="Low complexity" evidence="1">
    <location>
        <begin position="1260"/>
        <end position="1272"/>
    </location>
</feature>
<sequence>MSSSWHSSPSSNGPPPTNPYGAAETDPPPAPPPKTFRTSASPYMRSSPTLSASSSTGSSSGGHSWSKPSVQPYINGRGNVQPVAAPRAFLPQAPPQPLSSAASQGQQAYVRAPNPPLSSMTSTSESSNTSPTISFPSAFGTRQRVALKSSRPQFGRGAGRVGAAATSRQNATPRESTIAPPPEPAPAPAPAAAPIRSSPNLEAPPPSTGRISPQLNAFSWNPPPAQSSEQTRGTTTLAPPPPDASPTPSTSALGAVLGSGDWSDAYHSAFSPPRMEGSRSPSPLPSASPQTTSVLDRPRPKTPDPFAGSGSFSSRPHHGDYYQRSSVSQAAREPSPVPSVASTSTSVLDRPRPKTPDPYASYSSAPTTASQSLSNSPVALLKTQSSGAGPAPVRPAFQRADSSPSAATGPPPFGYIHDRQRNGSVIDRPRPKTPDSGAVFAFGGRGGWGDLPPARPKTPETGAVFAFGAGGGQSLEERAREVAGRERQGSVLDRPRPRTPDPQVMLDQSHQPAPAPTSRSHQRKTSRGSNAGRYSFSNAPLDTDVKQSRIPLSSPPLTAGPPSFPTTHHQPTTPSSPLPAPPPPPPFNPNRTSIDSTRTRTDSSNSGGLFRRSSESTRSNNPSPGKGTVAQHPSGRARFASVGAAPLLKLDLDLGGSDTMFDIAGMLKAGGGGTGSASSPVKREFGEVDRADSKALPTPTAPPLAHRPVVGISGGRKEPPKVDLKLELQAEMDMAIPINRPIVEEEEPPESPPMRKQSFEQEHPGPAPAKRRKSLASLLSLNSSNNHDPTGPSARPSTEFSRPSVESSARSHSPDPNLSSMSTSTSAASNLSQSQSSHMSHGTYSSVTTATTSRTKRPSVASLDKSLPPTPASHTPTTPTQHNRARQASLALAAASAAVPLPVNGSPSNTDSPTKGALGRQLSKLRHRNHSHSGASSQSATGSSGFQFISGTSTRKGASFSFGSGRNANSASAGGEKEKESGSSTAALGRRLVERFGGSSSGSGISAGAGGGSKVSNGPSLGTPTSIRTSESGDITMRTDVTDSPTRDPLFPDPPRRASLDMLGRPRPLATYDPATSGRGAGVLGMSLPSARKSEDLLSSKSRREEQELQAQETGQRRPPLVGRGSFDLLTQRTTVPRRPSTDDLLNLATAKLAALDTADNSPVPPPHSEATSTPPSNISTTSLDLEHEQDDPYPSVAAEPTPIVATATRIVRSGSTNSLETPGDSPVLSRTATPMLVRSDSLRRSDSRNTMLSAGTARGPGSESYGSPSEEGTPKASHSPVQGRKRGKIPDSGVGSDSSMSSAWLDLEDSLSHYSAAVSENRLDRGSLVANTLLPFLRREEDSPAPRPPMELARRQRQVLFGWLSTLTTELREMQPTHRGACLEAVAAISESHFLSAHILAEDEDGQARYRTAIVKVLAFAVEKLNDKAVYANTLVFSGRIFALAFFRIEGVALKLLRALPPVKRQCLKRVLDEIGVNEHQLPSVSLELFPSHLWGLCLRDLRSYTTLLLPAGPRTQTEEDSYLVRDGEISVDMSGNWLIRWTASDSDLPFAFYRAYHRQLAAHLIPFEERDDIADQPLLAPEAVITAPGCLFLAASLLEKSDALVHRNLRSVTSIGPNNSNFNTNDSANLSFGQKPKILELANRRLVQTMLDIVGGPPVAPGEQADAAPDSEVRRHTFSRLLRVWIRACVKKTSMWDTRSVFILLDLIEGLIYTLSYPAPSSSRGSDEEVPVPKPHESCIDMFDIPFIFSFVKIILSTADNTVTIMRTVAFIYAHFEIFTLRPADRDELCENIILDEVLFPRLYLHWNAGVRGYFIRLLVWRLSRLGIVDAEQHPDRPRDPRILALFGLMNVRLEAIRKRHDELEPLDNLTDDDLFKPKRSTICSTRGVKEAPFTVDELVGIVDEDSEEEEPYEYEEPQELVRSAPNGAASGGKKAGGGLKDVATVARVVSWLKTGLGKSGKNKSSNRSTTMPPSRIDPFILGNLPQSPSAQLDDPTEAMELSMSTNSNDSSWTSASLPTSSTEPSSPSPVNEEDTEPTISVVDTTPERRRPASPAFFSFEFENGLTPRAEAEATLTANANSSSTSVNSGDTVFPRSPLRRNNTLDPHSHGHGGVVSPRVSLRFSKRISILPPAALDLLKESGEAVPPIPKEYLEKKMESYDRKLHPYAIRGLRDYEDALDEWTDWVARLQEEEDDGKKVNRGFVDTVPRLAVSWPQSFEEGA</sequence>
<protein>
    <submittedName>
        <fullName evidence="2">Uncharacterized protein</fullName>
    </submittedName>
</protein>
<feature type="compositionally biased region" description="Pro residues" evidence="1">
    <location>
        <begin position="574"/>
        <end position="588"/>
    </location>
</feature>
<dbReference type="OrthoDB" id="296767at2759"/>
<dbReference type="InParanoid" id="A0A1Y2FZK4"/>
<feature type="compositionally biased region" description="Gly residues" evidence="1">
    <location>
        <begin position="1932"/>
        <end position="1941"/>
    </location>
</feature>
<feature type="region of interest" description="Disordered" evidence="1">
    <location>
        <begin position="736"/>
        <end position="1143"/>
    </location>
</feature>
<dbReference type="Proteomes" id="UP000193467">
    <property type="component" value="Unassembled WGS sequence"/>
</dbReference>
<feature type="compositionally biased region" description="Low complexity" evidence="1">
    <location>
        <begin position="338"/>
        <end position="347"/>
    </location>
</feature>
<feature type="compositionally biased region" description="Polar residues" evidence="1">
    <location>
        <begin position="209"/>
        <end position="219"/>
    </location>
</feature>
<accession>A0A1Y2FZK4</accession>
<gene>
    <name evidence="2" type="ORF">BCR35DRAFT_155602</name>
</gene>
<feature type="region of interest" description="Disordered" evidence="1">
    <location>
        <begin position="1959"/>
        <end position="2053"/>
    </location>
</feature>
<dbReference type="InterPro" id="IPR013887">
    <property type="entry name" value="UPF0592"/>
</dbReference>
<feature type="region of interest" description="Disordered" evidence="1">
    <location>
        <begin position="1156"/>
        <end position="1202"/>
    </location>
</feature>
<feature type="compositionally biased region" description="Low complexity" evidence="1">
    <location>
        <begin position="278"/>
        <end position="289"/>
    </location>
</feature>
<feature type="region of interest" description="Disordered" evidence="1">
    <location>
        <begin position="1"/>
        <end position="637"/>
    </location>
</feature>
<evidence type="ECO:0000313" key="2">
    <source>
        <dbReference type="EMBL" id="ORY89643.1"/>
    </source>
</evidence>
<feature type="compositionally biased region" description="Polar residues" evidence="1">
    <location>
        <begin position="371"/>
        <end position="387"/>
    </location>
</feature>
<feature type="compositionally biased region" description="Polar residues" evidence="1">
    <location>
        <begin position="1014"/>
        <end position="1033"/>
    </location>
</feature>
<dbReference type="EMBL" id="MCGR01000005">
    <property type="protein sequence ID" value="ORY89643.1"/>
    <property type="molecule type" value="Genomic_DNA"/>
</dbReference>
<feature type="compositionally biased region" description="Low complexity" evidence="1">
    <location>
        <begin position="775"/>
        <end position="786"/>
    </location>
</feature>
<feature type="compositionally biased region" description="Low complexity" evidence="1">
    <location>
        <begin position="118"/>
        <end position="134"/>
    </location>
</feature>
<dbReference type="PANTHER" id="PTHR37988:SF1">
    <property type="entry name" value="UPF0592 MEMBRANE PROTEIN C7D4.03C"/>
    <property type="match status" value="1"/>
</dbReference>